<feature type="region of interest" description="Disordered" evidence="6">
    <location>
        <begin position="294"/>
        <end position="318"/>
    </location>
</feature>
<keyword evidence="3 7" id="KW-0812">Transmembrane</keyword>
<keyword evidence="2" id="KW-1003">Cell membrane</keyword>
<feature type="transmembrane region" description="Helical" evidence="7">
    <location>
        <begin position="48"/>
        <end position="69"/>
    </location>
</feature>
<dbReference type="EMBL" id="JBHSIW010000005">
    <property type="protein sequence ID" value="MFC4902604.1"/>
    <property type="molecule type" value="Genomic_DNA"/>
</dbReference>
<evidence type="ECO:0000256" key="7">
    <source>
        <dbReference type="SAM" id="Phobius"/>
    </source>
</evidence>
<keyword evidence="5 7" id="KW-0472">Membrane</keyword>
<keyword evidence="9" id="KW-1185">Reference proteome</keyword>
<feature type="transmembrane region" description="Helical" evidence="7">
    <location>
        <begin position="18"/>
        <end position="36"/>
    </location>
</feature>
<reference evidence="9" key="1">
    <citation type="journal article" date="2019" name="Int. J. Syst. Evol. Microbiol.">
        <title>The Global Catalogue of Microorganisms (GCM) 10K type strain sequencing project: providing services to taxonomists for standard genome sequencing and annotation.</title>
        <authorList>
            <consortium name="The Broad Institute Genomics Platform"/>
            <consortium name="The Broad Institute Genome Sequencing Center for Infectious Disease"/>
            <person name="Wu L."/>
            <person name="Ma J."/>
        </authorList>
    </citation>
    <scope>NUCLEOTIDE SEQUENCE [LARGE SCALE GENOMIC DNA]</scope>
    <source>
        <strain evidence="9">CGMCC 4.6946</strain>
    </source>
</reference>
<keyword evidence="4 7" id="KW-1133">Transmembrane helix</keyword>
<dbReference type="RefSeq" id="WP_277551698.1">
    <property type="nucleotide sequence ID" value="NZ_JARAMH010000012.1"/>
</dbReference>
<dbReference type="InterPro" id="IPR022791">
    <property type="entry name" value="L-PG_synthase/AglD"/>
</dbReference>
<evidence type="ECO:0000256" key="5">
    <source>
        <dbReference type="ARBA" id="ARBA00023136"/>
    </source>
</evidence>
<comment type="subcellular location">
    <subcellularLocation>
        <location evidence="1">Cell membrane</location>
        <topology evidence="1">Multi-pass membrane protein</topology>
    </subcellularLocation>
</comment>
<evidence type="ECO:0000256" key="6">
    <source>
        <dbReference type="SAM" id="MobiDB-lite"/>
    </source>
</evidence>
<evidence type="ECO:0000256" key="4">
    <source>
        <dbReference type="ARBA" id="ARBA00022989"/>
    </source>
</evidence>
<proteinExistence type="predicted"/>
<dbReference type="Pfam" id="PF03706">
    <property type="entry name" value="LPG_synthase_TM"/>
    <property type="match status" value="1"/>
</dbReference>
<feature type="transmembrane region" description="Helical" evidence="7">
    <location>
        <begin position="186"/>
        <end position="207"/>
    </location>
</feature>
<feature type="transmembrane region" description="Helical" evidence="7">
    <location>
        <begin position="142"/>
        <end position="174"/>
    </location>
</feature>
<evidence type="ECO:0000256" key="2">
    <source>
        <dbReference type="ARBA" id="ARBA00022475"/>
    </source>
</evidence>
<evidence type="ECO:0000313" key="8">
    <source>
        <dbReference type="EMBL" id="MFC4902604.1"/>
    </source>
</evidence>
<dbReference type="Proteomes" id="UP001595797">
    <property type="component" value="Unassembled WGS sequence"/>
</dbReference>
<comment type="caution">
    <text evidence="8">The sequence shown here is derived from an EMBL/GenBank/DDBJ whole genome shotgun (WGS) entry which is preliminary data.</text>
</comment>
<protein>
    <submittedName>
        <fullName evidence="8">Lysylphosphatidylglycerol synthase domain-containing protein</fullName>
    </submittedName>
</protein>
<organism evidence="8 9">
    <name type="scientific">Kocuria oceani</name>
    <dbReference type="NCBI Taxonomy" id="988827"/>
    <lineage>
        <taxon>Bacteria</taxon>
        <taxon>Bacillati</taxon>
        <taxon>Actinomycetota</taxon>
        <taxon>Actinomycetes</taxon>
        <taxon>Micrococcales</taxon>
        <taxon>Micrococcaceae</taxon>
        <taxon>Kocuria</taxon>
    </lineage>
</organism>
<accession>A0ABV9TF64</accession>
<feature type="transmembrane region" description="Helical" evidence="7">
    <location>
        <begin position="260"/>
        <end position="287"/>
    </location>
</feature>
<evidence type="ECO:0000313" key="9">
    <source>
        <dbReference type="Proteomes" id="UP001595797"/>
    </source>
</evidence>
<evidence type="ECO:0000256" key="3">
    <source>
        <dbReference type="ARBA" id="ARBA00022692"/>
    </source>
</evidence>
<sequence>MPAETAPPRRGRGPLRRILLAVAQAVAGLVLLAVLFRTLGTDSARSAVGVLSPLTVVLALLAGLVATAAQAQRWRLVARGRGARFGLREALGECWAAGLVNLLLPGGVTGDAVRVLRRRRRGDSWPGAGGSVVGERLAGTSVLLAAGVVPALAVGPWVAAAFGAGALAVGAVAWRATSRSPVRDRAAVWSLSVLAWACYQGLFLLAALRTAPQAPLPDLWGTTVLGLAGMSVPVGVGGWGPREGITTLAAMAHGLPAGTGFAISLGYGLLALISALPGAVVLARWLLPRRAAAGTARPPRGSAGRSGPGPRRQFRRPR</sequence>
<gene>
    <name evidence="8" type="ORF">ACFPCS_03375</name>
</gene>
<feature type="compositionally biased region" description="Low complexity" evidence="6">
    <location>
        <begin position="294"/>
        <end position="311"/>
    </location>
</feature>
<name>A0ABV9TF64_9MICC</name>
<dbReference type="PANTHER" id="PTHR40277">
    <property type="entry name" value="BLL5419 PROTEIN"/>
    <property type="match status" value="1"/>
</dbReference>
<evidence type="ECO:0000256" key="1">
    <source>
        <dbReference type="ARBA" id="ARBA00004651"/>
    </source>
</evidence>
<dbReference type="PANTHER" id="PTHR40277:SF1">
    <property type="entry name" value="BLL5419 PROTEIN"/>
    <property type="match status" value="1"/>
</dbReference>